<proteinExistence type="predicted"/>
<name>A0A1F5UQ37_FRAXR</name>
<dbReference type="Proteomes" id="UP000179157">
    <property type="component" value="Unassembled WGS sequence"/>
</dbReference>
<evidence type="ECO:0000313" key="1">
    <source>
        <dbReference type="EMBL" id="OGF53276.1"/>
    </source>
</evidence>
<comment type="caution">
    <text evidence="1">The sequence shown here is derived from an EMBL/GenBank/DDBJ whole genome shotgun (WGS) entry which is preliminary data.</text>
</comment>
<organism evidence="1 2">
    <name type="scientific">Fraserbacteria sp. (strain RBG_16_55_9)</name>
    <dbReference type="NCBI Taxonomy" id="1817864"/>
    <lineage>
        <taxon>Bacteria</taxon>
        <taxon>Candidatus Fraseribacteriota</taxon>
    </lineage>
</organism>
<dbReference type="AlphaFoldDB" id="A0A1F5UQ37"/>
<reference evidence="1 2" key="1">
    <citation type="journal article" date="2016" name="Nat. Commun.">
        <title>Thousands of microbial genomes shed light on interconnected biogeochemical processes in an aquifer system.</title>
        <authorList>
            <person name="Anantharaman K."/>
            <person name="Brown C.T."/>
            <person name="Hug L.A."/>
            <person name="Sharon I."/>
            <person name="Castelle C.J."/>
            <person name="Probst A.J."/>
            <person name="Thomas B.C."/>
            <person name="Singh A."/>
            <person name="Wilkins M.J."/>
            <person name="Karaoz U."/>
            <person name="Brodie E.L."/>
            <person name="Williams K.H."/>
            <person name="Hubbard S.S."/>
            <person name="Banfield J.F."/>
        </authorList>
    </citation>
    <scope>NUCLEOTIDE SEQUENCE [LARGE SCALE GENOMIC DNA]</scope>
    <source>
        <strain evidence="2">RBG_16_55_9</strain>
    </source>
</reference>
<gene>
    <name evidence="1" type="ORF">A2Z21_01180</name>
</gene>
<evidence type="ECO:0000313" key="2">
    <source>
        <dbReference type="Proteomes" id="UP000179157"/>
    </source>
</evidence>
<protein>
    <submittedName>
        <fullName evidence="1">Uncharacterized protein</fullName>
    </submittedName>
</protein>
<accession>A0A1F5UQ37</accession>
<sequence>MAAQIAALKAPSDSLLTFLFPSPQKLRDLLKRTGTQQDLWATLLQDPQVRKELERLSKAVKEVARPVSLAPNVAEVERVAVDQLSTYLVWKGELFALILNALNQISHTQFLKDYADAIQQFQNFFDEKAARHLSDEHRERLLSAVYGVCIYSENLLRIILQNGPEALDLDAVDATKDAFLKADLLILTAALMLNRELRGWRKHTLALIAEQADAYVCTIEDELLSRDPELRQLLAQPPGPAISLEEYSKRRGL</sequence>
<dbReference type="EMBL" id="MFGX01000108">
    <property type="protein sequence ID" value="OGF53276.1"/>
    <property type="molecule type" value="Genomic_DNA"/>
</dbReference>